<feature type="region of interest" description="Disordered" evidence="1">
    <location>
        <begin position="1"/>
        <end position="20"/>
    </location>
</feature>
<sequence length="106" mass="11694">IVSSNYEHSTEERDFETLPSALNGELDEIEKDHGDALPFNKSPSELESNDLPSMLKDEELVDLKEPSVEEVNDGATDFTSKDVKPPHLAGPNVMNIILVATECAPW</sequence>
<proteinExistence type="predicted"/>
<dbReference type="AlphaFoldDB" id="A0A498JBS2"/>
<evidence type="ECO:0000256" key="1">
    <source>
        <dbReference type="SAM" id="MobiDB-lite"/>
    </source>
</evidence>
<evidence type="ECO:0000313" key="2">
    <source>
        <dbReference type="EMBL" id="RXH91554.1"/>
    </source>
</evidence>
<dbReference type="Proteomes" id="UP000290289">
    <property type="component" value="Chromosome 8"/>
</dbReference>
<dbReference type="EMBL" id="RDQH01000334">
    <property type="protein sequence ID" value="RXH91554.1"/>
    <property type="molecule type" value="Genomic_DNA"/>
</dbReference>
<keyword evidence="3" id="KW-1185">Reference proteome</keyword>
<reference evidence="2 3" key="1">
    <citation type="submission" date="2018-10" db="EMBL/GenBank/DDBJ databases">
        <title>A high-quality apple genome assembly.</title>
        <authorList>
            <person name="Hu J."/>
        </authorList>
    </citation>
    <scope>NUCLEOTIDE SEQUENCE [LARGE SCALE GENOMIC DNA]</scope>
    <source>
        <strain evidence="3">cv. HFTH1</strain>
        <tissue evidence="2">Young leaf</tissue>
    </source>
</reference>
<name>A0A498JBS2_MALDO</name>
<comment type="caution">
    <text evidence="2">The sequence shown here is derived from an EMBL/GenBank/DDBJ whole genome shotgun (WGS) entry which is preliminary data.</text>
</comment>
<gene>
    <name evidence="2" type="ORF">DVH24_020577</name>
</gene>
<evidence type="ECO:0000313" key="3">
    <source>
        <dbReference type="Proteomes" id="UP000290289"/>
    </source>
</evidence>
<accession>A0A498JBS2</accession>
<organism evidence="2 3">
    <name type="scientific">Malus domestica</name>
    <name type="common">Apple</name>
    <name type="synonym">Pyrus malus</name>
    <dbReference type="NCBI Taxonomy" id="3750"/>
    <lineage>
        <taxon>Eukaryota</taxon>
        <taxon>Viridiplantae</taxon>
        <taxon>Streptophyta</taxon>
        <taxon>Embryophyta</taxon>
        <taxon>Tracheophyta</taxon>
        <taxon>Spermatophyta</taxon>
        <taxon>Magnoliopsida</taxon>
        <taxon>eudicotyledons</taxon>
        <taxon>Gunneridae</taxon>
        <taxon>Pentapetalae</taxon>
        <taxon>rosids</taxon>
        <taxon>fabids</taxon>
        <taxon>Rosales</taxon>
        <taxon>Rosaceae</taxon>
        <taxon>Amygdaloideae</taxon>
        <taxon>Maleae</taxon>
        <taxon>Malus</taxon>
    </lineage>
</organism>
<protein>
    <submittedName>
        <fullName evidence="2">Uncharacterized protein</fullName>
    </submittedName>
</protein>
<feature type="non-terminal residue" evidence="2">
    <location>
        <position position="1"/>
    </location>
</feature>
<dbReference type="STRING" id="3750.A0A498JBS2"/>